<dbReference type="EMBL" id="CP086354">
    <property type="protein sequence ID" value="UNI14454.1"/>
    <property type="molecule type" value="Genomic_DNA"/>
</dbReference>
<dbReference type="InterPro" id="IPR022742">
    <property type="entry name" value="Hydrolase_4"/>
</dbReference>
<keyword evidence="1" id="KW-0472">Membrane</keyword>
<accession>A0A9Q8Q619</accession>
<keyword evidence="1" id="KW-1133">Transmembrane helix</keyword>
<dbReference type="PRINTS" id="PR00111">
    <property type="entry name" value="ABHYDROLASE"/>
</dbReference>
<evidence type="ECO:0000256" key="1">
    <source>
        <dbReference type="SAM" id="Phobius"/>
    </source>
</evidence>
<dbReference type="GeneID" id="72063046"/>
<dbReference type="InterPro" id="IPR000073">
    <property type="entry name" value="AB_hydrolase_1"/>
</dbReference>
<evidence type="ECO:0000313" key="3">
    <source>
        <dbReference type="EMBL" id="UNI14454.1"/>
    </source>
</evidence>
<reference evidence="3" key="1">
    <citation type="submission" date="2021-11" db="EMBL/GenBank/DDBJ databases">
        <title>Purpureocillium_takamizusanense_genome.</title>
        <authorList>
            <person name="Nguyen N.-H."/>
        </authorList>
    </citation>
    <scope>NUCLEOTIDE SEQUENCE</scope>
    <source>
        <strain evidence="3">PT3</strain>
    </source>
</reference>
<dbReference type="Pfam" id="PF12146">
    <property type="entry name" value="Hydrolase_4"/>
    <property type="match status" value="1"/>
</dbReference>
<keyword evidence="1" id="KW-0812">Transmembrane</keyword>
<name>A0A9Q8Q619_9HYPO</name>
<feature type="domain" description="Serine aminopeptidase S33" evidence="2">
    <location>
        <begin position="95"/>
        <end position="249"/>
    </location>
</feature>
<dbReference type="PANTHER" id="PTHR43798:SF33">
    <property type="entry name" value="HYDROLASE, PUTATIVE (AFU_ORTHOLOGUE AFUA_2G14860)-RELATED"/>
    <property type="match status" value="1"/>
</dbReference>
<organism evidence="3 4">
    <name type="scientific">Purpureocillium takamizusanense</name>
    <dbReference type="NCBI Taxonomy" id="2060973"/>
    <lineage>
        <taxon>Eukaryota</taxon>
        <taxon>Fungi</taxon>
        <taxon>Dikarya</taxon>
        <taxon>Ascomycota</taxon>
        <taxon>Pezizomycotina</taxon>
        <taxon>Sordariomycetes</taxon>
        <taxon>Hypocreomycetidae</taxon>
        <taxon>Hypocreales</taxon>
        <taxon>Ophiocordycipitaceae</taxon>
        <taxon>Purpureocillium</taxon>
    </lineage>
</organism>
<sequence length="388" mass="41943">MDVVAGGSLRWPSATVLVTTTAIATASLLVLARATLWPRKQRVLRSPLRTVLPRASSEELQGLVYRPDEFPGARDVDTPYGSVRVYEFGPEDGEKVLFVHGISTSCITLARLARALADRGCRVMLYDLFGRGFSDGVGDLPHDERLYSSQMLCVLASSPLAWTGHGAFRLVGYSLGGGIAVHFANAFPRLVSSLVLLAPAGLIRPESFGALTRFVFSSGAVPERILARITQQRLQRPIAASRLSKNAAVAAVAVTAAAAEATDLHSSGGGKHTASPLEDRVLDYVRWMVVHHEGFVPAFMSCIRFAPLTDQHDAWRRLAARAPGSTAVFLAEADEIIDVDDYTRDGLTLAGGSDNVVWRVLPGSHDFVMTHVDEIMKELDALWGIKKG</sequence>
<dbReference type="KEGG" id="ptkz:JDV02_001083"/>
<gene>
    <name evidence="3" type="ORF">JDV02_001083</name>
</gene>
<keyword evidence="4" id="KW-1185">Reference proteome</keyword>
<dbReference type="GO" id="GO:0016020">
    <property type="term" value="C:membrane"/>
    <property type="evidence" value="ECO:0007669"/>
    <property type="project" value="TreeGrafter"/>
</dbReference>
<dbReference type="RefSeq" id="XP_047837935.1">
    <property type="nucleotide sequence ID" value="XM_047981974.1"/>
</dbReference>
<dbReference type="OrthoDB" id="408373at2759"/>
<feature type="transmembrane region" description="Helical" evidence="1">
    <location>
        <begin position="12"/>
        <end position="32"/>
    </location>
</feature>
<dbReference type="Proteomes" id="UP000829364">
    <property type="component" value="Chromosome 1"/>
</dbReference>
<dbReference type="AlphaFoldDB" id="A0A9Q8Q619"/>
<dbReference type="PANTHER" id="PTHR43798">
    <property type="entry name" value="MONOACYLGLYCEROL LIPASE"/>
    <property type="match status" value="1"/>
</dbReference>
<proteinExistence type="predicted"/>
<dbReference type="SUPFAM" id="SSF53474">
    <property type="entry name" value="alpha/beta-Hydrolases"/>
    <property type="match status" value="1"/>
</dbReference>
<dbReference type="Gene3D" id="3.40.50.1820">
    <property type="entry name" value="alpha/beta hydrolase"/>
    <property type="match status" value="1"/>
</dbReference>
<evidence type="ECO:0000313" key="4">
    <source>
        <dbReference type="Proteomes" id="UP000829364"/>
    </source>
</evidence>
<dbReference type="InterPro" id="IPR029058">
    <property type="entry name" value="AB_hydrolase_fold"/>
</dbReference>
<evidence type="ECO:0000259" key="2">
    <source>
        <dbReference type="Pfam" id="PF12146"/>
    </source>
</evidence>
<dbReference type="InterPro" id="IPR050266">
    <property type="entry name" value="AB_hydrolase_sf"/>
</dbReference>
<protein>
    <recommendedName>
        <fullName evidence="2">Serine aminopeptidase S33 domain-containing protein</fullName>
    </recommendedName>
</protein>